<dbReference type="InterPro" id="IPR023210">
    <property type="entry name" value="NADP_OxRdtase_dom"/>
</dbReference>
<dbReference type="InterPro" id="IPR020471">
    <property type="entry name" value="AKR"/>
</dbReference>
<feature type="domain" description="NADP-dependent oxidoreductase" evidence="5">
    <location>
        <begin position="29"/>
        <end position="307"/>
    </location>
</feature>
<organism evidence="6 7">
    <name type="scientific">Hortaea werneckii</name>
    <name type="common">Black yeast</name>
    <name type="synonym">Cladosporium werneckii</name>
    <dbReference type="NCBI Taxonomy" id="91943"/>
    <lineage>
        <taxon>Eukaryota</taxon>
        <taxon>Fungi</taxon>
        <taxon>Dikarya</taxon>
        <taxon>Ascomycota</taxon>
        <taxon>Pezizomycotina</taxon>
        <taxon>Dothideomycetes</taxon>
        <taxon>Dothideomycetidae</taxon>
        <taxon>Mycosphaerellales</taxon>
        <taxon>Teratosphaeriaceae</taxon>
        <taxon>Hortaea</taxon>
    </lineage>
</organism>
<keyword evidence="1" id="KW-0560">Oxidoreductase</keyword>
<evidence type="ECO:0000313" key="6">
    <source>
        <dbReference type="EMBL" id="RMY98444.1"/>
    </source>
</evidence>
<evidence type="ECO:0000256" key="2">
    <source>
        <dbReference type="PIRSR" id="PIRSR000097-1"/>
    </source>
</evidence>
<feature type="site" description="Lowers pKa of active site Tyr" evidence="4">
    <location>
        <position position="94"/>
    </location>
</feature>
<evidence type="ECO:0000256" key="1">
    <source>
        <dbReference type="ARBA" id="ARBA00023002"/>
    </source>
</evidence>
<dbReference type="PROSITE" id="PS00063">
    <property type="entry name" value="ALDOKETO_REDUCTASE_3"/>
    <property type="match status" value="1"/>
</dbReference>
<dbReference type="Gene3D" id="3.20.20.100">
    <property type="entry name" value="NADP-dependent oxidoreductase domain"/>
    <property type="match status" value="1"/>
</dbReference>
<dbReference type="PRINTS" id="PR00069">
    <property type="entry name" value="ALDKETRDTASE"/>
</dbReference>
<dbReference type="FunFam" id="3.20.20.100:FF:000025">
    <property type="entry name" value="NADP(+)-dependent glycerol dehydrogenase"/>
    <property type="match status" value="1"/>
</dbReference>
<dbReference type="AlphaFoldDB" id="A0A3M7GCS6"/>
<dbReference type="InterPro" id="IPR036812">
    <property type="entry name" value="NAD(P)_OxRdtase_dom_sf"/>
</dbReference>
<evidence type="ECO:0000259" key="5">
    <source>
        <dbReference type="Pfam" id="PF00248"/>
    </source>
</evidence>
<accession>A0A3M7GCS6</accession>
<dbReference type="PROSITE" id="PS00798">
    <property type="entry name" value="ALDOKETO_REDUCTASE_1"/>
    <property type="match status" value="1"/>
</dbReference>
<proteinExistence type="predicted"/>
<dbReference type="EMBL" id="QWIQ01000239">
    <property type="protein sequence ID" value="RMY98444.1"/>
    <property type="molecule type" value="Genomic_DNA"/>
</dbReference>
<dbReference type="VEuPathDB" id="FungiDB:BTJ68_02000"/>
<reference evidence="6 7" key="1">
    <citation type="journal article" date="2018" name="BMC Genomics">
        <title>Genomic evidence for intraspecific hybridization in a clonal and extremely halotolerant yeast.</title>
        <authorList>
            <person name="Gostincar C."/>
            <person name="Stajich J.E."/>
            <person name="Zupancic J."/>
            <person name="Zalar P."/>
            <person name="Gunde-Cimerman N."/>
        </authorList>
    </citation>
    <scope>NUCLEOTIDE SEQUENCE [LARGE SCALE GENOMIC DNA]</scope>
    <source>
        <strain evidence="6 7">EXF-171</strain>
    </source>
</reference>
<feature type="binding site" evidence="3">
    <location>
        <position position="127"/>
    </location>
    <ligand>
        <name>substrate</name>
    </ligand>
</feature>
<dbReference type="PANTHER" id="PTHR11732">
    <property type="entry name" value="ALDO/KETO REDUCTASE"/>
    <property type="match status" value="1"/>
</dbReference>
<name>A0A3M7GCS6_HORWE</name>
<dbReference type="InterPro" id="IPR018170">
    <property type="entry name" value="Aldo/ket_reductase_CS"/>
</dbReference>
<protein>
    <recommendedName>
        <fullName evidence="5">NADP-dependent oxidoreductase domain-containing protein</fullName>
    </recommendedName>
</protein>
<dbReference type="SUPFAM" id="SSF51430">
    <property type="entry name" value="NAD(P)-linked oxidoreductase"/>
    <property type="match status" value="1"/>
</dbReference>
<feature type="active site" description="Proton donor" evidence="2">
    <location>
        <position position="64"/>
    </location>
</feature>
<evidence type="ECO:0000256" key="4">
    <source>
        <dbReference type="PIRSR" id="PIRSR000097-3"/>
    </source>
</evidence>
<gene>
    <name evidence="6" type="ORF">D0862_07581</name>
</gene>
<dbReference type="Pfam" id="PF00248">
    <property type="entry name" value="Aldo_ket_red"/>
    <property type="match status" value="1"/>
</dbReference>
<comment type="caution">
    <text evidence="6">The sequence shown here is derived from an EMBL/GenBank/DDBJ whole genome shotgun (WGS) entry which is preliminary data.</text>
</comment>
<evidence type="ECO:0000313" key="7">
    <source>
        <dbReference type="Proteomes" id="UP000281468"/>
    </source>
</evidence>
<dbReference type="Proteomes" id="UP000281468">
    <property type="component" value="Unassembled WGS sequence"/>
</dbReference>
<dbReference type="PIRSF" id="PIRSF000097">
    <property type="entry name" value="AKR"/>
    <property type="match status" value="1"/>
</dbReference>
<sequence length="339" mass="38070">MTCPSYYHHTIMSTGTTYKLNNGVNIPAVGFGTFASEGAKGESYKAVQVALKTGYRHLDCAWFYQNEGEVGEAIRDFLKENPSVKREDIFICTKVWNHLHEPEEVKWSLNNSLENFGLDYIDLFLVHWPIAAEKDDKNMPKLNEKGQYVIKDELTKNHKPTWGAMEELYKEGKAKAIGVSNWTIPQMKDMLSWCKVKPQVNQVEIHPFLPNDELVKFCFDNDIMPAAYSPLGSQNQVPTTGEKVNTNPTLNAIAEKGGNSLAQVLIAWGLRRGYVVLPKSSTPSRIESNFKIPQLTDEDFNAVNEVAKGRHTRFVNMKDTFGYDVWPEEAGTAAAAASS</sequence>
<evidence type="ECO:0000256" key="3">
    <source>
        <dbReference type="PIRSR" id="PIRSR000097-2"/>
    </source>
</evidence>
<dbReference type="GO" id="GO:0016491">
    <property type="term" value="F:oxidoreductase activity"/>
    <property type="evidence" value="ECO:0007669"/>
    <property type="project" value="UniProtKB-KW"/>
</dbReference>